<feature type="domain" description="Tf2-1-like SH3-like" evidence="8">
    <location>
        <begin position="972"/>
        <end position="1037"/>
    </location>
</feature>
<feature type="domain" description="Reverse transcriptase/retrotransposon-derived protein RNase H-like" evidence="7">
    <location>
        <begin position="732"/>
        <end position="783"/>
    </location>
</feature>
<dbReference type="InterPro" id="IPR043128">
    <property type="entry name" value="Rev_trsase/Diguanyl_cyclase"/>
</dbReference>
<comment type="caution">
    <text evidence="9">The sequence shown here is derived from an EMBL/GenBank/DDBJ whole genome shotgun (WGS) entry which is preliminary data.</text>
</comment>
<evidence type="ECO:0000313" key="9">
    <source>
        <dbReference type="EMBL" id="GEY42224.1"/>
    </source>
</evidence>
<evidence type="ECO:0000259" key="8">
    <source>
        <dbReference type="Pfam" id="PF24626"/>
    </source>
</evidence>
<dbReference type="Gene3D" id="3.10.10.10">
    <property type="entry name" value="HIV Type 1 Reverse Transcriptase, subunit A, domain 1"/>
    <property type="match status" value="1"/>
</dbReference>
<keyword evidence="5" id="KW-0511">Multifunctional enzyme</keyword>
<dbReference type="FunFam" id="3.30.70.270:FF:000020">
    <property type="entry name" value="Transposon Tf2-6 polyprotein-like Protein"/>
    <property type="match status" value="1"/>
</dbReference>
<dbReference type="InterPro" id="IPR021109">
    <property type="entry name" value="Peptidase_aspartic_dom_sf"/>
</dbReference>
<dbReference type="GO" id="GO:0004519">
    <property type="term" value="F:endonuclease activity"/>
    <property type="evidence" value="ECO:0007669"/>
    <property type="project" value="UniProtKB-KW"/>
</dbReference>
<evidence type="ECO:0000256" key="2">
    <source>
        <dbReference type="ARBA" id="ARBA00022695"/>
    </source>
</evidence>
<keyword evidence="4" id="KW-0255">Endonuclease</keyword>
<dbReference type="CDD" id="cd09274">
    <property type="entry name" value="RNase_HI_RT_Ty3"/>
    <property type="match status" value="1"/>
</dbReference>
<evidence type="ECO:0000259" key="6">
    <source>
        <dbReference type="Pfam" id="PF00078"/>
    </source>
</evidence>
<feature type="domain" description="Reverse transcriptase" evidence="6">
    <location>
        <begin position="614"/>
        <end position="697"/>
    </location>
</feature>
<dbReference type="Pfam" id="PF24626">
    <property type="entry name" value="SH3_Tf2-1"/>
    <property type="match status" value="1"/>
</dbReference>
<protein>
    <submittedName>
        <fullName evidence="9">Putative reverse transcriptase domain-containing protein</fullName>
    </submittedName>
</protein>
<dbReference type="InterPro" id="IPR000477">
    <property type="entry name" value="RT_dom"/>
</dbReference>
<dbReference type="InterPro" id="IPR050951">
    <property type="entry name" value="Retrovirus_Pol_polyprotein"/>
</dbReference>
<dbReference type="InterPro" id="IPR041577">
    <property type="entry name" value="RT_RNaseH_2"/>
</dbReference>
<evidence type="ECO:0000259" key="7">
    <source>
        <dbReference type="Pfam" id="PF17919"/>
    </source>
</evidence>
<dbReference type="GO" id="GO:0003964">
    <property type="term" value="F:RNA-directed DNA polymerase activity"/>
    <property type="evidence" value="ECO:0007669"/>
    <property type="project" value="UniProtKB-KW"/>
</dbReference>
<evidence type="ECO:0000256" key="4">
    <source>
        <dbReference type="ARBA" id="ARBA00022759"/>
    </source>
</evidence>
<dbReference type="InterPro" id="IPR043502">
    <property type="entry name" value="DNA/RNA_pol_sf"/>
</dbReference>
<gene>
    <name evidence="9" type="ORF">Tci_414198</name>
</gene>
<proteinExistence type="predicted"/>
<keyword evidence="2" id="KW-0548">Nucleotidyltransferase</keyword>
<dbReference type="AlphaFoldDB" id="A0A699HL90"/>
<keyword evidence="3" id="KW-0540">Nuclease</keyword>
<dbReference type="PANTHER" id="PTHR37984:SF5">
    <property type="entry name" value="PROTEIN NYNRIN-LIKE"/>
    <property type="match status" value="1"/>
</dbReference>
<dbReference type="CDD" id="cd01647">
    <property type="entry name" value="RT_LTR"/>
    <property type="match status" value="1"/>
</dbReference>
<accession>A0A699HL90</accession>
<dbReference type="PANTHER" id="PTHR37984">
    <property type="entry name" value="PROTEIN CBG26694"/>
    <property type="match status" value="1"/>
</dbReference>
<reference evidence="9" key="1">
    <citation type="journal article" date="2019" name="Sci. Rep.">
        <title>Draft genome of Tanacetum cinerariifolium, the natural source of mosquito coil.</title>
        <authorList>
            <person name="Yamashiro T."/>
            <person name="Shiraishi A."/>
            <person name="Satake H."/>
            <person name="Nakayama K."/>
        </authorList>
    </citation>
    <scope>NUCLEOTIDE SEQUENCE</scope>
</reference>
<keyword evidence="1" id="KW-0808">Transferase</keyword>
<keyword evidence="9" id="KW-0695">RNA-directed DNA polymerase</keyword>
<keyword evidence="4" id="KW-0378">Hydrolase</keyword>
<dbReference type="SUPFAM" id="SSF56672">
    <property type="entry name" value="DNA/RNA polymerases"/>
    <property type="match status" value="1"/>
</dbReference>
<evidence type="ECO:0000256" key="5">
    <source>
        <dbReference type="ARBA" id="ARBA00023268"/>
    </source>
</evidence>
<dbReference type="Gene3D" id="3.30.70.270">
    <property type="match status" value="2"/>
</dbReference>
<dbReference type="EMBL" id="BKCJ010177212">
    <property type="protein sequence ID" value="GEY42224.1"/>
    <property type="molecule type" value="Genomic_DNA"/>
</dbReference>
<dbReference type="FunFam" id="3.30.70.270:FF:000003">
    <property type="entry name" value="Transposon Ty3-G Gag-Pol polyprotein"/>
    <property type="match status" value="1"/>
</dbReference>
<dbReference type="Pfam" id="PF00078">
    <property type="entry name" value="RVT_1"/>
    <property type="match status" value="1"/>
</dbReference>
<dbReference type="Pfam" id="PF17919">
    <property type="entry name" value="RT_RNaseH_2"/>
    <property type="match status" value="1"/>
</dbReference>
<dbReference type="Gene3D" id="2.40.70.10">
    <property type="entry name" value="Acid Proteases"/>
    <property type="match status" value="1"/>
</dbReference>
<name>A0A699HL90_TANCI</name>
<evidence type="ECO:0000256" key="1">
    <source>
        <dbReference type="ARBA" id="ARBA00022679"/>
    </source>
</evidence>
<dbReference type="InterPro" id="IPR056924">
    <property type="entry name" value="SH3_Tf2-1"/>
</dbReference>
<dbReference type="Pfam" id="PF08284">
    <property type="entry name" value="RVP_2"/>
    <property type="match status" value="1"/>
</dbReference>
<evidence type="ECO:0000256" key="3">
    <source>
        <dbReference type="ARBA" id="ARBA00022722"/>
    </source>
</evidence>
<sequence length="1073" mass="122268">MSADSAVTYTSVHFKARSWSIPSEDPYKEAAQRLLEQAPRSPEYVPDPIELEDYVPAHIPEHPADLVPAEDEAPIEAYILEVASAPTPPLPPSFLSPRIRPPHTRAAMAQMRAAVPSTYHLLLPSGTPPLLPIPLLVGESSAAAAARQPGPTMAHSVDCSFVDTMETSRESSEFYSRHHDAQKDRAAVRAEIEVLYFLVIEENGTKENHKALIDREVAAAMAEVEASRVRNGSDINCSGPRLAQAVRECTYPYFLKCQPLNFKGTEGVVGLAQWFEKMEFVFNINNCTTACQVKYTACTLQGVTLTWWNSHVKTVTLEVAQALPWKTLKKMMTDKFEKYIGGLPDTIHDSVKATRPKTMQEAIEFATEMMDKRIRDVVENKQKFEDHHYNVEIAYGRIIGLNTIMRDCTLNFLNHPLNIDLLPVEVGSFDVIIGMDWLSRYNAVIACAEKLVRIPFGNEIHAIREEGSNERNESRLNIISCFKAQEYMSKGCHVLLANITSTKVEDKSKGKRLEYVPVVREFPKVFPEDLPGIPPTRQVEFRIDLVPGAAPVARAPYRLAPSEMKELADQLQELTDKGSIRPSSSPWGAPVLFVKKKDGSFRMCINYRELNKLTVMSFGLTNTPAVFIDLMNRVCKPYLDKFVIVFIDDIIIYSKDEKEHEEHLRQILKLLKKEELYAKFSKCEFWIPKVQFLGHVIDSQGLARYYRRFIEGFSKIAKPMTKLTQKKVKFEWGDKQEAAFQLLKQKLCSAPILALPKGSEDFIVYCDASIKGLGVVLMQREKRHYLYGTKCTVFTDHKSLQHILDQNELNMRQRRWLELLSDYDCEIRYHPGKANVVADALSRKEQEPLRVRALVMTISLDLPKQILNAQTEARKPKNIKNEDVGGMLVENAKNPEAIREKKLEPRADGTQCLNGRRWLPCYGDLEAQILGPELIQETIEKIVKIKQRMQATRDRHKSYADLKRKPMEFQVGDKVILKVSPWKGVVRFGKQEKLNPRYVGPFKVLEKIGKVAYELKLPEELSRVHNTFHVFNLKKCHADEPLAVPLDGLRFDDKLHFVEEPVEIIDHEVKRLK</sequence>
<organism evidence="9">
    <name type="scientific">Tanacetum cinerariifolium</name>
    <name type="common">Dalmatian daisy</name>
    <name type="synonym">Chrysanthemum cinerariifolium</name>
    <dbReference type="NCBI Taxonomy" id="118510"/>
    <lineage>
        <taxon>Eukaryota</taxon>
        <taxon>Viridiplantae</taxon>
        <taxon>Streptophyta</taxon>
        <taxon>Embryophyta</taxon>
        <taxon>Tracheophyta</taxon>
        <taxon>Spermatophyta</taxon>
        <taxon>Magnoliopsida</taxon>
        <taxon>eudicotyledons</taxon>
        <taxon>Gunneridae</taxon>
        <taxon>Pentapetalae</taxon>
        <taxon>asterids</taxon>
        <taxon>campanulids</taxon>
        <taxon>Asterales</taxon>
        <taxon>Asteraceae</taxon>
        <taxon>Asteroideae</taxon>
        <taxon>Anthemideae</taxon>
        <taxon>Anthemidinae</taxon>
        <taxon>Tanacetum</taxon>
    </lineage>
</organism>